<comment type="caution">
    <text evidence="9">Lacks conserved residue(s) required for the propagation of feature annotation.</text>
</comment>
<dbReference type="RefSeq" id="XP_019639609.1">
    <property type="nucleotide sequence ID" value="XM_019784050.1"/>
</dbReference>
<dbReference type="OrthoDB" id="536948at2759"/>
<dbReference type="GO" id="GO:0045217">
    <property type="term" value="P:cell-cell junction maintenance"/>
    <property type="evidence" value="ECO:0007669"/>
    <property type="project" value="TreeGrafter"/>
</dbReference>
<feature type="chain" id="PRO_5027575393" evidence="10">
    <location>
        <begin position="25"/>
        <end position="558"/>
    </location>
</feature>
<name>A0A6P4ZZY8_BRABE</name>
<keyword evidence="3 10" id="KW-0732">Signal</keyword>
<dbReference type="PANTHER" id="PTHR47653:SF1">
    <property type="entry name" value="DELETED IN MALIGNANT BRAIN TUMORS 1 PROTEIN"/>
    <property type="match status" value="1"/>
</dbReference>
<dbReference type="GO" id="GO:0016020">
    <property type="term" value="C:membrane"/>
    <property type="evidence" value="ECO:0007669"/>
    <property type="project" value="UniProtKB-SubCell"/>
</dbReference>
<evidence type="ECO:0000256" key="1">
    <source>
        <dbReference type="ARBA" id="ARBA00004167"/>
    </source>
</evidence>
<evidence type="ECO:0000256" key="6">
    <source>
        <dbReference type="ARBA" id="ARBA00023136"/>
    </source>
</evidence>
<dbReference type="SUPFAM" id="SSF56487">
    <property type="entry name" value="SRCR-like"/>
    <property type="match status" value="1"/>
</dbReference>
<protein>
    <submittedName>
        <fullName evidence="13">Protein bark beetle-like</fullName>
    </submittedName>
</protein>
<evidence type="ECO:0000256" key="3">
    <source>
        <dbReference type="ARBA" id="ARBA00022729"/>
    </source>
</evidence>
<keyword evidence="7 9" id="KW-1015">Disulfide bond</keyword>
<evidence type="ECO:0000256" key="8">
    <source>
        <dbReference type="ARBA" id="ARBA00023180"/>
    </source>
</evidence>
<dbReference type="AlphaFoldDB" id="A0A6P4ZZY8"/>
<keyword evidence="2" id="KW-0812">Transmembrane</keyword>
<keyword evidence="5" id="KW-1133">Transmembrane helix</keyword>
<gene>
    <name evidence="13" type="primary">LOC109481466</name>
</gene>
<dbReference type="FunFam" id="3.10.250.10:FF:000016">
    <property type="entry name" value="Scavenger receptor cysteine-rich protein type 12"/>
    <property type="match status" value="1"/>
</dbReference>
<dbReference type="InterPro" id="IPR053243">
    <property type="entry name" value="SJ_maturation_regulator"/>
</dbReference>
<dbReference type="KEGG" id="bbel:109481466"/>
<proteinExistence type="predicted"/>
<dbReference type="InterPro" id="IPR011050">
    <property type="entry name" value="Pectin_lyase_fold/virulence"/>
</dbReference>
<keyword evidence="4" id="KW-0677">Repeat</keyword>
<dbReference type="InterPro" id="IPR006626">
    <property type="entry name" value="PbH1"/>
</dbReference>
<keyword evidence="12" id="KW-1185">Reference proteome</keyword>
<evidence type="ECO:0000256" key="10">
    <source>
        <dbReference type="SAM" id="SignalP"/>
    </source>
</evidence>
<reference evidence="13" key="1">
    <citation type="submission" date="2025-08" db="UniProtKB">
        <authorList>
            <consortium name="RefSeq"/>
        </authorList>
    </citation>
    <scope>IDENTIFICATION</scope>
    <source>
        <tissue evidence="13">Gonad</tissue>
    </source>
</reference>
<dbReference type="Gene3D" id="3.10.250.10">
    <property type="entry name" value="SRCR-like domain"/>
    <property type="match status" value="1"/>
</dbReference>
<feature type="domain" description="SRCR" evidence="11">
    <location>
        <begin position="112"/>
        <end position="214"/>
    </location>
</feature>
<keyword evidence="6" id="KW-0472">Membrane</keyword>
<dbReference type="Gene3D" id="2.160.20.10">
    <property type="entry name" value="Single-stranded right-handed beta-helix, Pectin lyase-like"/>
    <property type="match status" value="1"/>
</dbReference>
<evidence type="ECO:0000256" key="5">
    <source>
        <dbReference type="ARBA" id="ARBA00022989"/>
    </source>
</evidence>
<evidence type="ECO:0000256" key="2">
    <source>
        <dbReference type="ARBA" id="ARBA00022692"/>
    </source>
</evidence>
<organism evidence="12 13">
    <name type="scientific">Branchiostoma belcheri</name>
    <name type="common">Amphioxus</name>
    <dbReference type="NCBI Taxonomy" id="7741"/>
    <lineage>
        <taxon>Eukaryota</taxon>
        <taxon>Metazoa</taxon>
        <taxon>Chordata</taxon>
        <taxon>Cephalochordata</taxon>
        <taxon>Leptocardii</taxon>
        <taxon>Amphioxiformes</taxon>
        <taxon>Branchiostomatidae</taxon>
        <taxon>Branchiostoma</taxon>
    </lineage>
</organism>
<dbReference type="GeneID" id="109481466"/>
<dbReference type="SMART" id="SM00710">
    <property type="entry name" value="PbH1"/>
    <property type="match status" value="5"/>
</dbReference>
<dbReference type="Pfam" id="PF00530">
    <property type="entry name" value="SRCR"/>
    <property type="match status" value="1"/>
</dbReference>
<feature type="disulfide bond" evidence="9">
    <location>
        <begin position="136"/>
        <end position="200"/>
    </location>
</feature>
<accession>A0A6P4ZZY8</accession>
<dbReference type="InterPro" id="IPR036772">
    <property type="entry name" value="SRCR-like_dom_sf"/>
</dbReference>
<dbReference type="Proteomes" id="UP000515135">
    <property type="component" value="Unplaced"/>
</dbReference>
<dbReference type="InterPro" id="IPR012334">
    <property type="entry name" value="Pectin_lyas_fold"/>
</dbReference>
<dbReference type="SMART" id="SM00202">
    <property type="entry name" value="SR"/>
    <property type="match status" value="1"/>
</dbReference>
<evidence type="ECO:0000256" key="7">
    <source>
        <dbReference type="ARBA" id="ARBA00023157"/>
    </source>
</evidence>
<evidence type="ECO:0000313" key="12">
    <source>
        <dbReference type="Proteomes" id="UP000515135"/>
    </source>
</evidence>
<comment type="subcellular location">
    <subcellularLocation>
        <location evidence="1">Membrane</location>
        <topology evidence="1">Single-pass membrane protein</topology>
    </subcellularLocation>
</comment>
<dbReference type="InterPro" id="IPR001190">
    <property type="entry name" value="SRCR"/>
</dbReference>
<evidence type="ECO:0000259" key="11">
    <source>
        <dbReference type="PROSITE" id="PS50287"/>
    </source>
</evidence>
<dbReference type="PROSITE" id="PS50287">
    <property type="entry name" value="SRCR_2"/>
    <property type="match status" value="1"/>
</dbReference>
<evidence type="ECO:0000313" key="13">
    <source>
        <dbReference type="RefSeq" id="XP_019639609.1"/>
    </source>
</evidence>
<feature type="disulfide bond" evidence="9">
    <location>
        <begin position="179"/>
        <end position="189"/>
    </location>
</feature>
<keyword evidence="8" id="KW-0325">Glycoprotein</keyword>
<dbReference type="PANTHER" id="PTHR47653">
    <property type="entry name" value="PROTEIN BARK BEETLE"/>
    <property type="match status" value="1"/>
</dbReference>
<sequence>MGPPWRRVFLASLLLLGLLSGVFSDDIGGSYYGNHTLSLSGSPYDVTREVIVGEAATLTIEPGVRLLFPEGVGMTVRGRLIAAGTPEHRIVFERKTNPPGDQGSTVTRDHDIRLLGPTVFEGRVQVKREGLWGSLCLQDSWWRNQEAIVVCRQLGFATGRVENKYRFGKGRMAVGNLRCTGNEDNIYDCSHDSLDLPPRCLQGQNRRDLGVVCEGLNHRENVYWKAIDIRTTNQAMRSTLENVDLFHAGDRGGNPNEERAAIISRSVPPLLRSVHIRHSEDAAIRVVNPTAPFHMEHCDISENQGAGLIVSNPSSNVTVVSSMFSKNFPVGMQVTGGHTHTGSNLQITDSTFEQNSGAGLMLSDVPMNVDIRQSNFSTNSHYGLSVFTTTQVSLVTDSCHFDHNGLDGFHARYLGVSGDRSRTVFRNGGARGNVGSGFDLEIEYQEYQSITSPPVSDQIIIDQSNFASNENGSVKITVDNSYEDRFPVIQLTDGVYQDNMATVIEVGGTRAEVTIQESEFDSKGNTFENNEHEAWSLADMPSPMSEYCTIEIVGTGQS</sequence>
<evidence type="ECO:0000256" key="9">
    <source>
        <dbReference type="PROSITE-ProRule" id="PRU00196"/>
    </source>
</evidence>
<feature type="signal peptide" evidence="10">
    <location>
        <begin position="1"/>
        <end position="24"/>
    </location>
</feature>
<dbReference type="SUPFAM" id="SSF51126">
    <property type="entry name" value="Pectin lyase-like"/>
    <property type="match status" value="1"/>
</dbReference>
<evidence type="ECO:0000256" key="4">
    <source>
        <dbReference type="ARBA" id="ARBA00022737"/>
    </source>
</evidence>